<evidence type="ECO:0000313" key="10">
    <source>
        <dbReference type="Proteomes" id="UP000534306"/>
    </source>
</evidence>
<feature type="signal peptide" evidence="7">
    <location>
        <begin position="1"/>
        <end position="27"/>
    </location>
</feature>
<feature type="region of interest" description="Disordered" evidence="6">
    <location>
        <begin position="26"/>
        <end position="45"/>
    </location>
</feature>
<keyword evidence="3" id="KW-0378">Hydrolase</keyword>
<reference evidence="9 10" key="1">
    <citation type="submission" date="2020-05" db="EMBL/GenBank/DDBJ databases">
        <title>Genome sequence of Kribbella sandramycini ATCC 39419.</title>
        <authorList>
            <person name="Maclea K.S."/>
            <person name="Fair J.L."/>
        </authorList>
    </citation>
    <scope>NUCLEOTIDE SEQUENCE [LARGE SCALE GENOMIC DNA]</scope>
    <source>
        <strain evidence="9 10">ATCC 39419</strain>
    </source>
</reference>
<comment type="caution">
    <text evidence="5">Lacks conserved residue(s) required for the propagation of feature annotation.</text>
</comment>
<dbReference type="GO" id="GO:0005615">
    <property type="term" value="C:extracellular space"/>
    <property type="evidence" value="ECO:0007669"/>
    <property type="project" value="TreeGrafter"/>
</dbReference>
<keyword evidence="10" id="KW-1185">Reference proteome</keyword>
<sequence>MTRSLTRWGAVLAGAALALGGQLPAQAAGGTQPNPSGGLDRIDQRDRPLDKSYSWTQTGAGVRAYVVSPGVSVTHTDFGGRASVGADLVGGPSTSGCTTMGTGVAGLVAGNKYGVAKGANIVSVRAFACNQAPTAAQATAAIKWVTANAVKPAVGVLPYELPADTALDNALRASTQAGISWVVDAGGDASDLGGNACNFSPGRVSEAITVTRLDLTRFSGGKERLAFGAHRGTCVDLAAPDGTTAIGGGSDENPWGIANGGQVGPTAGAAAKILEQTPTATPALVQQELRDTATSGRLAADNVGTPNLILFSN</sequence>
<reference evidence="8 11" key="2">
    <citation type="submission" date="2020-08" db="EMBL/GenBank/DDBJ databases">
        <title>Sequencing the genomes of 1000 actinobacteria strains.</title>
        <authorList>
            <person name="Klenk H.-P."/>
        </authorList>
    </citation>
    <scope>NUCLEOTIDE SEQUENCE [LARGE SCALE GENOMIC DNA]</scope>
    <source>
        <strain evidence="8 11">DSM 15626</strain>
    </source>
</reference>
<dbReference type="Proteomes" id="UP000553957">
    <property type="component" value="Unassembled WGS sequence"/>
</dbReference>
<comment type="caution">
    <text evidence="9">The sequence shown here is derived from an EMBL/GenBank/DDBJ whole genome shotgun (WGS) entry which is preliminary data.</text>
</comment>
<keyword evidence="7" id="KW-0732">Signal</keyword>
<dbReference type="PANTHER" id="PTHR43806:SF11">
    <property type="entry name" value="CEREVISIN-RELATED"/>
    <property type="match status" value="1"/>
</dbReference>
<feature type="chain" id="PRO_5036217530" evidence="7">
    <location>
        <begin position="28"/>
        <end position="313"/>
    </location>
</feature>
<dbReference type="InterPro" id="IPR036852">
    <property type="entry name" value="Peptidase_S8/S53_dom_sf"/>
</dbReference>
<evidence type="ECO:0000256" key="7">
    <source>
        <dbReference type="SAM" id="SignalP"/>
    </source>
</evidence>
<evidence type="ECO:0000313" key="8">
    <source>
        <dbReference type="EMBL" id="MBB6567634.1"/>
    </source>
</evidence>
<comment type="similarity">
    <text evidence="1 5">Belongs to the peptidase S8 family.</text>
</comment>
<keyword evidence="2" id="KW-0645">Protease</keyword>
<dbReference type="RefSeq" id="WP_171671622.1">
    <property type="nucleotide sequence ID" value="NZ_BAAAGT010000003.1"/>
</dbReference>
<evidence type="ECO:0000313" key="9">
    <source>
        <dbReference type="EMBL" id="NOL39763.1"/>
    </source>
</evidence>
<dbReference type="PANTHER" id="PTHR43806">
    <property type="entry name" value="PEPTIDASE S8"/>
    <property type="match status" value="1"/>
</dbReference>
<evidence type="ECO:0000256" key="3">
    <source>
        <dbReference type="ARBA" id="ARBA00022801"/>
    </source>
</evidence>
<dbReference type="GO" id="GO:0006508">
    <property type="term" value="P:proteolysis"/>
    <property type="evidence" value="ECO:0007669"/>
    <property type="project" value="UniProtKB-KW"/>
</dbReference>
<keyword evidence="4" id="KW-0720">Serine protease</keyword>
<evidence type="ECO:0000256" key="4">
    <source>
        <dbReference type="ARBA" id="ARBA00022825"/>
    </source>
</evidence>
<evidence type="ECO:0000256" key="2">
    <source>
        <dbReference type="ARBA" id="ARBA00022670"/>
    </source>
</evidence>
<dbReference type="EMBL" id="JACHKF010000001">
    <property type="protein sequence ID" value="MBB6567634.1"/>
    <property type="molecule type" value="Genomic_DNA"/>
</dbReference>
<dbReference type="Proteomes" id="UP000534306">
    <property type="component" value="Unassembled WGS sequence"/>
</dbReference>
<organism evidence="9 10">
    <name type="scientific">Kribbella sandramycini</name>
    <dbReference type="NCBI Taxonomy" id="60450"/>
    <lineage>
        <taxon>Bacteria</taxon>
        <taxon>Bacillati</taxon>
        <taxon>Actinomycetota</taxon>
        <taxon>Actinomycetes</taxon>
        <taxon>Propionibacteriales</taxon>
        <taxon>Kribbellaceae</taxon>
        <taxon>Kribbella</taxon>
    </lineage>
</organism>
<dbReference type="GO" id="GO:0004252">
    <property type="term" value="F:serine-type endopeptidase activity"/>
    <property type="evidence" value="ECO:0007669"/>
    <property type="project" value="InterPro"/>
</dbReference>
<evidence type="ECO:0000313" key="11">
    <source>
        <dbReference type="Proteomes" id="UP000553957"/>
    </source>
</evidence>
<dbReference type="SUPFAM" id="SSF52743">
    <property type="entry name" value="Subtilisin-like"/>
    <property type="match status" value="1"/>
</dbReference>
<dbReference type="PROSITE" id="PS51892">
    <property type="entry name" value="SUBTILASE"/>
    <property type="match status" value="1"/>
</dbReference>
<proteinExistence type="inferred from homology"/>
<dbReference type="Gene3D" id="3.40.50.200">
    <property type="entry name" value="Peptidase S8/S53 domain"/>
    <property type="match status" value="1"/>
</dbReference>
<name>A0A7Y4KW68_9ACTN</name>
<evidence type="ECO:0000256" key="5">
    <source>
        <dbReference type="PROSITE-ProRule" id="PRU01240"/>
    </source>
</evidence>
<dbReference type="EMBL" id="JABJRC010000001">
    <property type="protein sequence ID" value="NOL39763.1"/>
    <property type="molecule type" value="Genomic_DNA"/>
</dbReference>
<evidence type="ECO:0000256" key="1">
    <source>
        <dbReference type="ARBA" id="ARBA00011073"/>
    </source>
</evidence>
<accession>A0A7Y4KW68</accession>
<dbReference type="InterPro" id="IPR050131">
    <property type="entry name" value="Peptidase_S8_subtilisin-like"/>
</dbReference>
<protein>
    <submittedName>
        <fullName evidence="9">S8 family peptidase</fullName>
    </submittedName>
</protein>
<dbReference type="AlphaFoldDB" id="A0A7Y4KW68"/>
<evidence type="ECO:0000256" key="6">
    <source>
        <dbReference type="SAM" id="MobiDB-lite"/>
    </source>
</evidence>
<gene>
    <name evidence="8" type="ORF">HNR71_003271</name>
    <name evidence="9" type="ORF">HPO96_05855</name>
</gene>